<dbReference type="Proteomes" id="UP000030765">
    <property type="component" value="Unassembled WGS sequence"/>
</dbReference>
<dbReference type="VEuPathDB" id="VectorBase:ASIC021716"/>
<feature type="compositionally biased region" description="Polar residues" evidence="1">
    <location>
        <begin position="49"/>
        <end position="59"/>
    </location>
</feature>
<evidence type="ECO:0000313" key="4">
    <source>
        <dbReference type="Proteomes" id="UP000030765"/>
    </source>
</evidence>
<protein>
    <submittedName>
        <fullName evidence="2 3">Uncharacterized protein</fullName>
    </submittedName>
</protein>
<accession>A0A084WT54</accession>
<reference evidence="2 4" key="1">
    <citation type="journal article" date="2014" name="BMC Genomics">
        <title>Genome sequence of Anopheles sinensis provides insight into genetics basis of mosquito competence for malaria parasites.</title>
        <authorList>
            <person name="Zhou D."/>
            <person name="Zhang D."/>
            <person name="Ding G."/>
            <person name="Shi L."/>
            <person name="Hou Q."/>
            <person name="Ye Y."/>
            <person name="Xu Y."/>
            <person name="Zhou H."/>
            <person name="Xiong C."/>
            <person name="Li S."/>
            <person name="Yu J."/>
            <person name="Hong S."/>
            <person name="Yu X."/>
            <person name="Zou P."/>
            <person name="Chen C."/>
            <person name="Chang X."/>
            <person name="Wang W."/>
            <person name="Lv Y."/>
            <person name="Sun Y."/>
            <person name="Ma L."/>
            <person name="Shen B."/>
            <person name="Zhu C."/>
        </authorList>
    </citation>
    <scope>NUCLEOTIDE SEQUENCE [LARGE SCALE GENOMIC DNA]</scope>
</reference>
<keyword evidence="4" id="KW-1185">Reference proteome</keyword>
<feature type="region of interest" description="Disordered" evidence="1">
    <location>
        <begin position="33"/>
        <end position="59"/>
    </location>
</feature>
<evidence type="ECO:0000256" key="1">
    <source>
        <dbReference type="SAM" id="MobiDB-lite"/>
    </source>
</evidence>
<dbReference type="AlphaFoldDB" id="A0A084WT54"/>
<dbReference type="EMBL" id="KE525420">
    <property type="protein sequence ID" value="KFB53398.1"/>
    <property type="molecule type" value="Genomic_DNA"/>
</dbReference>
<organism evidence="2">
    <name type="scientific">Anopheles sinensis</name>
    <name type="common">Mosquito</name>
    <dbReference type="NCBI Taxonomy" id="74873"/>
    <lineage>
        <taxon>Eukaryota</taxon>
        <taxon>Metazoa</taxon>
        <taxon>Ecdysozoa</taxon>
        <taxon>Arthropoda</taxon>
        <taxon>Hexapoda</taxon>
        <taxon>Insecta</taxon>
        <taxon>Pterygota</taxon>
        <taxon>Neoptera</taxon>
        <taxon>Endopterygota</taxon>
        <taxon>Diptera</taxon>
        <taxon>Nematocera</taxon>
        <taxon>Culicoidea</taxon>
        <taxon>Culicidae</taxon>
        <taxon>Anophelinae</taxon>
        <taxon>Anopheles</taxon>
    </lineage>
</organism>
<gene>
    <name evidence="2" type="ORF">ZHAS_00021716</name>
</gene>
<dbReference type="EnsemblMetazoa" id="ASIC021716-RA">
    <property type="protein sequence ID" value="ASIC021716-PA"/>
    <property type="gene ID" value="ASIC021716"/>
</dbReference>
<evidence type="ECO:0000313" key="3">
    <source>
        <dbReference type="EnsemblMetazoa" id="ASIC021716-PA"/>
    </source>
</evidence>
<name>A0A084WT54_ANOSI</name>
<reference evidence="3" key="2">
    <citation type="submission" date="2020-05" db="UniProtKB">
        <authorList>
            <consortium name="EnsemblMetazoa"/>
        </authorList>
    </citation>
    <scope>IDENTIFICATION</scope>
</reference>
<dbReference type="EMBL" id="ATLV01026851">
    <property type="status" value="NOT_ANNOTATED_CDS"/>
    <property type="molecule type" value="Genomic_DNA"/>
</dbReference>
<evidence type="ECO:0000313" key="2">
    <source>
        <dbReference type="EMBL" id="KFB53398.1"/>
    </source>
</evidence>
<sequence length="59" mass="6127">MSRSGKSRRSLGGGELVLGRQTCCGAVEGRSINSRKAIPRGHVEGRSAISLSSTGTPTR</sequence>
<proteinExistence type="predicted"/>